<dbReference type="SUPFAM" id="SSF53187">
    <property type="entry name" value="Zn-dependent exopeptidases"/>
    <property type="match status" value="1"/>
</dbReference>
<comment type="similarity">
    <text evidence="2 15">Belongs to the peptidase M20A family. DapE subfamily.</text>
</comment>
<evidence type="ECO:0000259" key="16">
    <source>
        <dbReference type="Pfam" id="PF07687"/>
    </source>
</evidence>
<keyword evidence="9 15" id="KW-0862">Zinc</keyword>
<comment type="subunit">
    <text evidence="3 15">Homodimer.</text>
</comment>
<dbReference type="RefSeq" id="WP_202249825.1">
    <property type="nucleotide sequence ID" value="NZ_JAESJF010000040.1"/>
</dbReference>
<feature type="domain" description="Peptidase M20 dimerisation" evidence="16">
    <location>
        <begin position="179"/>
        <end position="283"/>
    </location>
</feature>
<keyword evidence="10 15" id="KW-0220">Diaminopimelate biosynthesis</keyword>
<comment type="cofactor">
    <cofactor evidence="15">
        <name>Zn(2+)</name>
        <dbReference type="ChEBI" id="CHEBI:29105"/>
    </cofactor>
    <cofactor evidence="15">
        <name>Co(2+)</name>
        <dbReference type="ChEBI" id="CHEBI:48828"/>
    </cofactor>
    <text evidence="15">Binds 2 Zn(2+) or Co(2+) ions per subunit.</text>
</comment>
<comment type="caution">
    <text evidence="17">The sequence shown here is derived from an EMBL/GenBank/DDBJ whole genome shotgun (WGS) entry which is preliminary data.</text>
</comment>
<dbReference type="SUPFAM" id="SSF55031">
    <property type="entry name" value="Bacterial exopeptidase dimerisation domain"/>
    <property type="match status" value="1"/>
</dbReference>
<protein>
    <recommendedName>
        <fullName evidence="5 15">Succinyl-diaminopimelate desuccinylase</fullName>
        <shortName evidence="15">SDAP desuccinylase</shortName>
        <ecNumber evidence="4 15">3.5.1.18</ecNumber>
    </recommendedName>
    <alternativeName>
        <fullName evidence="13 15">N-succinyl-LL-2,6-diaminoheptanedioate amidohydrolase</fullName>
    </alternativeName>
</protein>
<evidence type="ECO:0000256" key="9">
    <source>
        <dbReference type="ARBA" id="ARBA00022833"/>
    </source>
</evidence>
<dbReference type="NCBIfam" id="TIGR01246">
    <property type="entry name" value="dapE_proteo"/>
    <property type="match status" value="1"/>
</dbReference>
<evidence type="ECO:0000256" key="11">
    <source>
        <dbReference type="ARBA" id="ARBA00023154"/>
    </source>
</evidence>
<keyword evidence="6 15" id="KW-0028">Amino-acid biosynthesis</keyword>
<dbReference type="Pfam" id="PF01546">
    <property type="entry name" value="Peptidase_M20"/>
    <property type="match status" value="1"/>
</dbReference>
<evidence type="ECO:0000313" key="18">
    <source>
        <dbReference type="Proteomes" id="UP000604473"/>
    </source>
</evidence>
<sequence>MTQPTDPVALTAELIRCRSVTPTEGGALVLLAERLAAAGFDCRRIDRNGTANLFARWGAKGHEKTFGFNGHTDVVPAGDTAAWTADPFGAEIRDGQLWGRGATDMKSGVAAFVAAAIDLVTDTPPDGAVVLALTGDEEGDATDGTIALLDWMQTEGEHMACCLVGEPTCREAMGDMMKIGRRGSMTAYFTARGVQGHAAYPQRAQNPVPALARLVQRLDAYSLDQGTRHFDPSTLAVTTFDTGNPATNVIPGQCRATVNIRFNEAHSSDSLADWLAAEAARVTEETGIEIGIEIKVSGESFVTPPGPLSTLVADAVEAETGRRPEFSTSGGTSDARFVKDLCPVVEFGLVGKTMHQVDERVETVQIEELKRIYARILGGYFG</sequence>
<dbReference type="InterPro" id="IPR050072">
    <property type="entry name" value="Peptidase_M20A"/>
</dbReference>
<proteinExistence type="inferred from homology"/>
<keyword evidence="7 15" id="KW-0479">Metal-binding</keyword>
<evidence type="ECO:0000256" key="5">
    <source>
        <dbReference type="ARBA" id="ARBA00022391"/>
    </source>
</evidence>
<dbReference type="InterPro" id="IPR005941">
    <property type="entry name" value="DapE_proteobac"/>
</dbReference>
<feature type="binding site" evidence="15">
    <location>
        <position position="138"/>
    </location>
    <ligand>
        <name>Zn(2+)</name>
        <dbReference type="ChEBI" id="CHEBI:29105"/>
        <label>2</label>
    </ligand>
</feature>
<feature type="active site" evidence="15">
    <location>
        <position position="73"/>
    </location>
</feature>
<dbReference type="InterPro" id="IPR036264">
    <property type="entry name" value="Bact_exopeptidase_dim_dom"/>
</dbReference>
<comment type="pathway">
    <text evidence="1 15">Amino-acid biosynthesis; L-lysine biosynthesis via DAP pathway; LL-2,6-diaminopimelate from (S)-tetrahydrodipicolinate (succinylase route): step 3/3.</text>
</comment>
<comment type="catalytic activity">
    <reaction evidence="14 15">
        <text>N-succinyl-(2S,6S)-2,6-diaminopimelate + H2O = (2S,6S)-2,6-diaminopimelate + succinate</text>
        <dbReference type="Rhea" id="RHEA:22608"/>
        <dbReference type="ChEBI" id="CHEBI:15377"/>
        <dbReference type="ChEBI" id="CHEBI:30031"/>
        <dbReference type="ChEBI" id="CHEBI:57609"/>
        <dbReference type="ChEBI" id="CHEBI:58087"/>
        <dbReference type="EC" id="3.5.1.18"/>
    </reaction>
</comment>
<dbReference type="EC" id="3.5.1.18" evidence="4 15"/>
<dbReference type="PANTHER" id="PTHR43808">
    <property type="entry name" value="ACETYLORNITHINE DEACETYLASE"/>
    <property type="match status" value="1"/>
</dbReference>
<dbReference type="Proteomes" id="UP000604473">
    <property type="component" value="Unassembled WGS sequence"/>
</dbReference>
<evidence type="ECO:0000256" key="10">
    <source>
        <dbReference type="ARBA" id="ARBA00022915"/>
    </source>
</evidence>
<dbReference type="PROSITE" id="PS00759">
    <property type="entry name" value="ARGE_DAPE_CPG2_2"/>
    <property type="match status" value="1"/>
</dbReference>
<dbReference type="NCBIfam" id="NF009557">
    <property type="entry name" value="PRK13009.1"/>
    <property type="match status" value="1"/>
</dbReference>
<feature type="binding site" evidence="15">
    <location>
        <position position="104"/>
    </location>
    <ligand>
        <name>Zn(2+)</name>
        <dbReference type="ChEBI" id="CHEBI:29105"/>
        <label>1</label>
    </ligand>
</feature>
<dbReference type="InterPro" id="IPR011650">
    <property type="entry name" value="Peptidase_M20_dimer"/>
</dbReference>
<evidence type="ECO:0000256" key="13">
    <source>
        <dbReference type="ARBA" id="ARBA00031891"/>
    </source>
</evidence>
<evidence type="ECO:0000256" key="6">
    <source>
        <dbReference type="ARBA" id="ARBA00022605"/>
    </source>
</evidence>
<dbReference type="Pfam" id="PF07687">
    <property type="entry name" value="M20_dimer"/>
    <property type="match status" value="1"/>
</dbReference>
<evidence type="ECO:0000256" key="4">
    <source>
        <dbReference type="ARBA" id="ARBA00011921"/>
    </source>
</evidence>
<evidence type="ECO:0000256" key="8">
    <source>
        <dbReference type="ARBA" id="ARBA00022801"/>
    </source>
</evidence>
<dbReference type="HAMAP" id="MF_01690">
    <property type="entry name" value="DapE"/>
    <property type="match status" value="1"/>
</dbReference>
<keyword evidence="12 15" id="KW-0170">Cobalt</keyword>
<feature type="binding site" evidence="15">
    <location>
        <position position="355"/>
    </location>
    <ligand>
        <name>Zn(2+)</name>
        <dbReference type="ChEBI" id="CHEBI:29105"/>
        <label>2</label>
    </ligand>
</feature>
<dbReference type="InterPro" id="IPR002933">
    <property type="entry name" value="Peptidase_M20"/>
</dbReference>
<evidence type="ECO:0000256" key="14">
    <source>
        <dbReference type="ARBA" id="ARBA00051301"/>
    </source>
</evidence>
<evidence type="ECO:0000256" key="1">
    <source>
        <dbReference type="ARBA" id="ARBA00005130"/>
    </source>
</evidence>
<evidence type="ECO:0000256" key="2">
    <source>
        <dbReference type="ARBA" id="ARBA00006746"/>
    </source>
</evidence>
<evidence type="ECO:0000256" key="7">
    <source>
        <dbReference type="ARBA" id="ARBA00022723"/>
    </source>
</evidence>
<keyword evidence="8 15" id="KW-0378">Hydrolase</keyword>
<reference evidence="17 18" key="1">
    <citation type="submission" date="2021-01" db="EMBL/GenBank/DDBJ databases">
        <title>Draft genomes of Rhodovulum sulfidophilum.</title>
        <authorList>
            <person name="Guzman M.S."/>
        </authorList>
    </citation>
    <scope>NUCLEOTIDE SEQUENCE [LARGE SCALE GENOMIC DNA]</scope>
    <source>
        <strain evidence="17 18">AB35</strain>
    </source>
</reference>
<evidence type="ECO:0000313" key="17">
    <source>
        <dbReference type="EMBL" id="MBL3610093.1"/>
    </source>
</evidence>
<evidence type="ECO:0000256" key="3">
    <source>
        <dbReference type="ARBA" id="ARBA00011738"/>
    </source>
</evidence>
<dbReference type="Gene3D" id="3.40.630.10">
    <property type="entry name" value="Zn peptidases"/>
    <property type="match status" value="2"/>
</dbReference>
<dbReference type="EMBL" id="JAESJJ010000022">
    <property type="protein sequence ID" value="MBL3610093.1"/>
    <property type="molecule type" value="Genomic_DNA"/>
</dbReference>
<feature type="binding site" evidence="15">
    <location>
        <position position="104"/>
    </location>
    <ligand>
        <name>Zn(2+)</name>
        <dbReference type="ChEBI" id="CHEBI:29105"/>
        <label>2</label>
    </ligand>
</feature>
<comment type="function">
    <text evidence="15">Catalyzes the hydrolysis of N-succinyl-L,L-diaminopimelic acid (SDAP), forming succinate and LL-2,6-diaminopimelate (DAP), an intermediate involved in the bacterial biosynthesis of lysine and meso-diaminopimelic acid, an essential component of bacterial cell walls.</text>
</comment>
<dbReference type="GO" id="GO:0009014">
    <property type="term" value="F:succinyl-diaminopimelate desuccinylase activity"/>
    <property type="evidence" value="ECO:0007669"/>
    <property type="project" value="UniProtKB-EC"/>
</dbReference>
<gene>
    <name evidence="15 17" type="primary">dapE</name>
    <name evidence="17" type="ORF">JMM60_15055</name>
</gene>
<evidence type="ECO:0000256" key="15">
    <source>
        <dbReference type="HAMAP-Rule" id="MF_01690"/>
    </source>
</evidence>
<accession>A0ABS1RVZ2</accession>
<evidence type="ECO:0000256" key="12">
    <source>
        <dbReference type="ARBA" id="ARBA00023285"/>
    </source>
</evidence>
<feature type="active site" description="Proton acceptor" evidence="15">
    <location>
        <position position="137"/>
    </location>
</feature>
<dbReference type="InterPro" id="IPR001261">
    <property type="entry name" value="ArgE/DapE_CS"/>
</dbReference>
<dbReference type="CDD" id="cd03891">
    <property type="entry name" value="M20_DapE_proteobac"/>
    <property type="match status" value="1"/>
</dbReference>
<organism evidence="17 18">
    <name type="scientific">Rhodovulum sulfidophilum</name>
    <name type="common">Rhodobacter sulfidophilus</name>
    <dbReference type="NCBI Taxonomy" id="35806"/>
    <lineage>
        <taxon>Bacteria</taxon>
        <taxon>Pseudomonadati</taxon>
        <taxon>Pseudomonadota</taxon>
        <taxon>Alphaproteobacteria</taxon>
        <taxon>Rhodobacterales</taxon>
        <taxon>Paracoccaceae</taxon>
        <taxon>Rhodovulum</taxon>
    </lineage>
</organism>
<feature type="binding site" evidence="15">
    <location>
        <position position="166"/>
    </location>
    <ligand>
        <name>Zn(2+)</name>
        <dbReference type="ChEBI" id="CHEBI:29105"/>
        <label>1</label>
    </ligand>
</feature>
<keyword evidence="11 15" id="KW-0457">Lysine biosynthesis</keyword>
<dbReference type="PANTHER" id="PTHR43808:SF31">
    <property type="entry name" value="N-ACETYL-L-CITRULLINE DEACETYLASE"/>
    <property type="match status" value="1"/>
</dbReference>
<name>A0ABS1RVZ2_RHOSU</name>
<feature type="binding site" evidence="15">
    <location>
        <position position="71"/>
    </location>
    <ligand>
        <name>Zn(2+)</name>
        <dbReference type="ChEBI" id="CHEBI:29105"/>
        <label>1</label>
    </ligand>
</feature>
<keyword evidence="18" id="KW-1185">Reference proteome</keyword>